<dbReference type="InterPro" id="IPR036390">
    <property type="entry name" value="WH_DNA-bd_sf"/>
</dbReference>
<keyword evidence="1" id="KW-0805">Transcription regulation</keyword>
<name>A0ABU2MUC7_9ACTN</name>
<dbReference type="Pfam" id="PF12840">
    <property type="entry name" value="HTH_20"/>
    <property type="match status" value="1"/>
</dbReference>
<dbReference type="InterPro" id="IPR051011">
    <property type="entry name" value="Metal_resp_trans_reg"/>
</dbReference>
<dbReference type="Gene3D" id="1.10.10.10">
    <property type="entry name" value="Winged helix-like DNA-binding domain superfamily/Winged helix DNA-binding domain"/>
    <property type="match status" value="1"/>
</dbReference>
<evidence type="ECO:0000256" key="2">
    <source>
        <dbReference type="ARBA" id="ARBA00023125"/>
    </source>
</evidence>
<dbReference type="Proteomes" id="UP001183246">
    <property type="component" value="Unassembled WGS sequence"/>
</dbReference>
<dbReference type="InterPro" id="IPR011991">
    <property type="entry name" value="ArsR-like_HTH"/>
</dbReference>
<evidence type="ECO:0000259" key="4">
    <source>
        <dbReference type="SMART" id="SM00418"/>
    </source>
</evidence>
<evidence type="ECO:0000256" key="3">
    <source>
        <dbReference type="ARBA" id="ARBA00023163"/>
    </source>
</evidence>
<protein>
    <submittedName>
        <fullName evidence="5">Winged helix-turn-helix domain-containing protein</fullName>
    </submittedName>
</protein>
<evidence type="ECO:0000313" key="5">
    <source>
        <dbReference type="EMBL" id="MDT0345246.1"/>
    </source>
</evidence>
<gene>
    <name evidence="5" type="ORF">RM590_21955</name>
</gene>
<evidence type="ECO:0000256" key="1">
    <source>
        <dbReference type="ARBA" id="ARBA00023015"/>
    </source>
</evidence>
<dbReference type="InterPro" id="IPR036388">
    <property type="entry name" value="WH-like_DNA-bd_sf"/>
</dbReference>
<organism evidence="5 6">
    <name type="scientific">Streptomyces litchfieldiae</name>
    <dbReference type="NCBI Taxonomy" id="3075543"/>
    <lineage>
        <taxon>Bacteria</taxon>
        <taxon>Bacillati</taxon>
        <taxon>Actinomycetota</taxon>
        <taxon>Actinomycetes</taxon>
        <taxon>Kitasatosporales</taxon>
        <taxon>Streptomycetaceae</taxon>
        <taxon>Streptomyces</taxon>
    </lineage>
</organism>
<keyword evidence="3" id="KW-0804">Transcription</keyword>
<evidence type="ECO:0000313" key="6">
    <source>
        <dbReference type="Proteomes" id="UP001183246"/>
    </source>
</evidence>
<dbReference type="CDD" id="cd00090">
    <property type="entry name" value="HTH_ARSR"/>
    <property type="match status" value="1"/>
</dbReference>
<keyword evidence="6" id="KW-1185">Reference proteome</keyword>
<dbReference type="PANTHER" id="PTHR43132:SF8">
    <property type="entry name" value="HTH-TYPE TRANSCRIPTIONAL REGULATOR KMTR"/>
    <property type="match status" value="1"/>
</dbReference>
<dbReference type="EMBL" id="JAVREL010000013">
    <property type="protein sequence ID" value="MDT0345246.1"/>
    <property type="molecule type" value="Genomic_DNA"/>
</dbReference>
<dbReference type="PANTHER" id="PTHR43132">
    <property type="entry name" value="ARSENICAL RESISTANCE OPERON REPRESSOR ARSR-RELATED"/>
    <property type="match status" value="1"/>
</dbReference>
<feature type="domain" description="HTH arsR-type" evidence="4">
    <location>
        <begin position="245"/>
        <end position="316"/>
    </location>
</feature>
<comment type="caution">
    <text evidence="5">The sequence shown here is derived from an EMBL/GenBank/DDBJ whole genome shotgun (WGS) entry which is preliminary data.</text>
</comment>
<reference evidence="6" key="1">
    <citation type="submission" date="2023-07" db="EMBL/GenBank/DDBJ databases">
        <title>30 novel species of actinomycetes from the DSMZ collection.</title>
        <authorList>
            <person name="Nouioui I."/>
        </authorList>
    </citation>
    <scope>NUCLEOTIDE SEQUENCE [LARGE SCALE GENOMIC DNA]</scope>
    <source>
        <strain evidence="6">DSM 44938</strain>
    </source>
</reference>
<dbReference type="SUPFAM" id="SSF46785">
    <property type="entry name" value="Winged helix' DNA-binding domain"/>
    <property type="match status" value="1"/>
</dbReference>
<dbReference type="RefSeq" id="WP_311706372.1">
    <property type="nucleotide sequence ID" value="NZ_JAVREL010000013.1"/>
</dbReference>
<proteinExistence type="predicted"/>
<dbReference type="InterPro" id="IPR001845">
    <property type="entry name" value="HTH_ArsR_DNA-bd_dom"/>
</dbReference>
<keyword evidence="2" id="KW-0238">DNA-binding</keyword>
<accession>A0ABU2MUC7</accession>
<dbReference type="SMART" id="SM00418">
    <property type="entry name" value="HTH_ARSR"/>
    <property type="match status" value="1"/>
</dbReference>
<sequence length="316" mass="34649">MLRIHLTGEDLARVRVAERPDPLWETVLSCHRFRDRRGRHAYGAWREGVRRRIGAPPPTLRALIPLTGYFPDFLNPPESQESWESAIEALRGTPRRRLAADIALLETGQPVPGWVRSLADGDRSAVVRLVTDLERYYRAALLGDAVWTRVQAGVAADRAVRLRHLLAGGTEGLLTGLRPVLRWNPPVLEADYPVARELRPGGRGLLLVPSYFCGRLPVTYADDTLTPVLVYPIEHAPPPPPNPTALAKLLGGTRARVLRAIEHGTTTGELAHRAGVSPASASQHARVLRDAGLVRSVRHGSEVVHTLTPLGTELLA</sequence>